<dbReference type="InterPro" id="IPR000612">
    <property type="entry name" value="PMP3"/>
</dbReference>
<feature type="compositionally biased region" description="Basic and acidic residues" evidence="6">
    <location>
        <begin position="256"/>
        <end position="267"/>
    </location>
</feature>
<feature type="compositionally biased region" description="Basic residues" evidence="6">
    <location>
        <begin position="228"/>
        <end position="237"/>
    </location>
</feature>
<feature type="transmembrane region" description="Helical" evidence="7">
    <location>
        <begin position="21"/>
        <end position="43"/>
    </location>
</feature>
<dbReference type="PANTHER" id="PTHR21659:SF112">
    <property type="entry name" value="PROTEIN SNA2-RELATED"/>
    <property type="match status" value="1"/>
</dbReference>
<comment type="subcellular location">
    <subcellularLocation>
        <location evidence="1">Membrane</location>
    </subcellularLocation>
</comment>
<dbReference type="GeneID" id="63691551"/>
<name>M5GAB5_DACPD</name>
<feature type="transmembrane region" description="Helical" evidence="7">
    <location>
        <begin position="49"/>
        <end position="70"/>
    </location>
</feature>
<keyword evidence="4 7" id="KW-1133">Transmembrane helix</keyword>
<comment type="similarity">
    <text evidence="2">Belongs to the UPF0057 (PMP3) family.</text>
</comment>
<organism evidence="8 9">
    <name type="scientific">Dacryopinax primogenitus (strain DJM 731)</name>
    <name type="common">Brown rot fungus</name>
    <dbReference type="NCBI Taxonomy" id="1858805"/>
    <lineage>
        <taxon>Eukaryota</taxon>
        <taxon>Fungi</taxon>
        <taxon>Dikarya</taxon>
        <taxon>Basidiomycota</taxon>
        <taxon>Agaricomycotina</taxon>
        <taxon>Dacrymycetes</taxon>
        <taxon>Dacrymycetales</taxon>
        <taxon>Dacrymycetaceae</taxon>
        <taxon>Dacryopinax</taxon>
    </lineage>
</organism>
<feature type="compositionally biased region" description="Polar residues" evidence="6">
    <location>
        <begin position="169"/>
        <end position="180"/>
    </location>
</feature>
<proteinExistence type="inferred from homology"/>
<evidence type="ECO:0000313" key="8">
    <source>
        <dbReference type="EMBL" id="EJU00838.1"/>
    </source>
</evidence>
<keyword evidence="9" id="KW-1185">Reference proteome</keyword>
<feature type="compositionally biased region" description="Basic residues" evidence="6">
    <location>
        <begin position="199"/>
        <end position="211"/>
    </location>
</feature>
<feature type="region of interest" description="Disordered" evidence="6">
    <location>
        <begin position="117"/>
        <end position="297"/>
    </location>
</feature>
<evidence type="ECO:0000256" key="2">
    <source>
        <dbReference type="ARBA" id="ARBA00009530"/>
    </source>
</evidence>
<accession>M5GAB5</accession>
<dbReference type="OrthoDB" id="2152119at2759"/>
<dbReference type="PANTHER" id="PTHR21659">
    <property type="entry name" value="HYDROPHOBIC PROTEIN RCI2 LOW TEMPERATURE AND SALT RESPONSIVE PROTEIN LTI6 -RELATED"/>
    <property type="match status" value="1"/>
</dbReference>
<dbReference type="AlphaFoldDB" id="M5GAB5"/>
<keyword evidence="3 7" id="KW-0812">Transmembrane</keyword>
<keyword evidence="5 7" id="KW-0472">Membrane</keyword>
<evidence type="ECO:0000256" key="6">
    <source>
        <dbReference type="SAM" id="MobiDB-lite"/>
    </source>
</evidence>
<dbReference type="EMBL" id="JH795866">
    <property type="protein sequence ID" value="EJU00838.1"/>
    <property type="molecule type" value="Genomic_DNA"/>
</dbReference>
<dbReference type="GO" id="GO:0016020">
    <property type="term" value="C:membrane"/>
    <property type="evidence" value="ECO:0007669"/>
    <property type="project" value="UniProtKB-SubCell"/>
</dbReference>
<dbReference type="RefSeq" id="XP_040627735.1">
    <property type="nucleotide sequence ID" value="XM_040776489.1"/>
</dbReference>
<dbReference type="Pfam" id="PF01679">
    <property type="entry name" value="Pmp3"/>
    <property type="match status" value="1"/>
</dbReference>
<protein>
    <submittedName>
        <fullName evidence="8">Uncharacterized protein</fullName>
    </submittedName>
</protein>
<sequence>MVNIPQIKTPSRGSFKLKRYHGYQVLLFIFGTIFPPLAVAARFGIGSDFFLNLVLTLCGYIPGHVHNFYIQNIRNNKNNRRTPKWAIRYGLVSDEHIKKSKRKSAWANRYEERLPQSTYEGREVEDGQVPDPASRPDSMGSTGSTGNGAAVRRSDSRGNTLWREDDESFYSNTEETTTTGRWHYPANFEDTEIVPDVSRKRKKKKSTRSKRDRWERSEDAYAAAAAPPKKRKSTRRRSGSEGADGPEDPLGAHYGRAGDGERQRSDSLGENGGSFGESEMNGAAVGATQRDPLAHDF</sequence>
<evidence type="ECO:0000256" key="5">
    <source>
        <dbReference type="ARBA" id="ARBA00023136"/>
    </source>
</evidence>
<evidence type="ECO:0000256" key="4">
    <source>
        <dbReference type="ARBA" id="ARBA00022989"/>
    </source>
</evidence>
<evidence type="ECO:0000256" key="7">
    <source>
        <dbReference type="SAM" id="Phobius"/>
    </source>
</evidence>
<gene>
    <name evidence="8" type="ORF">DACRYDRAFT_81060</name>
</gene>
<reference evidence="8 9" key="1">
    <citation type="journal article" date="2012" name="Science">
        <title>The Paleozoic origin of enzymatic lignin decomposition reconstructed from 31 fungal genomes.</title>
        <authorList>
            <person name="Floudas D."/>
            <person name="Binder M."/>
            <person name="Riley R."/>
            <person name="Barry K."/>
            <person name="Blanchette R.A."/>
            <person name="Henrissat B."/>
            <person name="Martinez A.T."/>
            <person name="Otillar R."/>
            <person name="Spatafora J.W."/>
            <person name="Yadav J.S."/>
            <person name="Aerts A."/>
            <person name="Benoit I."/>
            <person name="Boyd A."/>
            <person name="Carlson A."/>
            <person name="Copeland A."/>
            <person name="Coutinho P.M."/>
            <person name="de Vries R.P."/>
            <person name="Ferreira P."/>
            <person name="Findley K."/>
            <person name="Foster B."/>
            <person name="Gaskell J."/>
            <person name="Glotzer D."/>
            <person name="Gorecki P."/>
            <person name="Heitman J."/>
            <person name="Hesse C."/>
            <person name="Hori C."/>
            <person name="Igarashi K."/>
            <person name="Jurgens J.A."/>
            <person name="Kallen N."/>
            <person name="Kersten P."/>
            <person name="Kohler A."/>
            <person name="Kuees U."/>
            <person name="Kumar T.K.A."/>
            <person name="Kuo A."/>
            <person name="LaButti K."/>
            <person name="Larrondo L.F."/>
            <person name="Lindquist E."/>
            <person name="Ling A."/>
            <person name="Lombard V."/>
            <person name="Lucas S."/>
            <person name="Lundell T."/>
            <person name="Martin R."/>
            <person name="McLaughlin D.J."/>
            <person name="Morgenstern I."/>
            <person name="Morin E."/>
            <person name="Murat C."/>
            <person name="Nagy L.G."/>
            <person name="Nolan M."/>
            <person name="Ohm R.A."/>
            <person name="Patyshakuliyeva A."/>
            <person name="Rokas A."/>
            <person name="Ruiz-Duenas F.J."/>
            <person name="Sabat G."/>
            <person name="Salamov A."/>
            <person name="Samejima M."/>
            <person name="Schmutz J."/>
            <person name="Slot J.C."/>
            <person name="St John F."/>
            <person name="Stenlid J."/>
            <person name="Sun H."/>
            <person name="Sun S."/>
            <person name="Syed K."/>
            <person name="Tsang A."/>
            <person name="Wiebenga A."/>
            <person name="Young D."/>
            <person name="Pisabarro A."/>
            <person name="Eastwood D.C."/>
            <person name="Martin F."/>
            <person name="Cullen D."/>
            <person name="Grigoriev I.V."/>
            <person name="Hibbett D.S."/>
        </authorList>
    </citation>
    <scope>NUCLEOTIDE SEQUENCE [LARGE SCALE GENOMIC DNA]</scope>
    <source>
        <strain evidence="8 9">DJM-731 SS1</strain>
    </source>
</reference>
<dbReference type="Proteomes" id="UP000030653">
    <property type="component" value="Unassembled WGS sequence"/>
</dbReference>
<dbReference type="OMA" id="GGRWHYP"/>
<evidence type="ECO:0000256" key="3">
    <source>
        <dbReference type="ARBA" id="ARBA00022692"/>
    </source>
</evidence>
<evidence type="ECO:0000313" key="9">
    <source>
        <dbReference type="Proteomes" id="UP000030653"/>
    </source>
</evidence>
<evidence type="ECO:0000256" key="1">
    <source>
        <dbReference type="ARBA" id="ARBA00004370"/>
    </source>
</evidence>
<dbReference type="HOGENOM" id="CLU_049365_0_0_1"/>